<gene>
    <name evidence="1" type="ordered locus">CVAR_0814</name>
</gene>
<dbReference type="KEGG" id="cva:CVAR_0814"/>
<name>G0HB42_CORVD</name>
<evidence type="ECO:0000313" key="2">
    <source>
        <dbReference type="Proteomes" id="UP000006659"/>
    </source>
</evidence>
<dbReference type="STRING" id="858619.CVAR_0814"/>
<dbReference type="Proteomes" id="UP000006659">
    <property type="component" value="Chromosome"/>
</dbReference>
<dbReference type="EMBL" id="CP002917">
    <property type="protein sequence ID" value="AEK36167.1"/>
    <property type="molecule type" value="Genomic_DNA"/>
</dbReference>
<organism evidence="1 2">
    <name type="scientific">Corynebacterium variabile (strain DSM 44702 / CIP 107183 / JCM 12073 / NCIMB 30131)</name>
    <name type="common">Corynebacterium mooreparkense</name>
    <dbReference type="NCBI Taxonomy" id="858619"/>
    <lineage>
        <taxon>Bacteria</taxon>
        <taxon>Bacillati</taxon>
        <taxon>Actinomycetota</taxon>
        <taxon>Actinomycetes</taxon>
        <taxon>Mycobacteriales</taxon>
        <taxon>Corynebacteriaceae</taxon>
        <taxon>Corynebacterium</taxon>
    </lineage>
</organism>
<proteinExistence type="predicted"/>
<accession>G0HB42</accession>
<evidence type="ECO:0000313" key="1">
    <source>
        <dbReference type="EMBL" id="AEK36167.1"/>
    </source>
</evidence>
<dbReference type="HOGENOM" id="CLU_843899_0_0_11"/>
<protein>
    <submittedName>
        <fullName evidence="1">Uncharacterized protein</fullName>
    </submittedName>
</protein>
<reference evidence="1 2" key="1">
    <citation type="journal article" date="2011" name="BMC Genomics">
        <title>Complete genome sequence of Corynebacterium variabile DSM 44702 isolated from the surface of smear-ripened cheeses and insights into cheese ripening and flavor generation.</title>
        <authorList>
            <person name="Schroeder J."/>
            <person name="Maus I."/>
            <person name="Trost E."/>
            <person name="Tauch A."/>
        </authorList>
    </citation>
    <scope>NUCLEOTIDE SEQUENCE [LARGE SCALE GENOMIC DNA]</scope>
    <source>
        <strain evidence="2">DSM 44702 / JCM 12073 / NCIMB 30131</strain>
    </source>
</reference>
<sequence length="329" mass="36293">MDTEVFRDLREGDVRIADHVVAELFGERLGHDDILTGQPSRHRPALSASHVRCHLFLHQTHMARTLNQPCARPGCTNHATPQPRHRGLRHKHTIAAGLLDTRVPADRARTHLNRVMAHGATITGIHAATGVPLASIARIADGTYRQAPKSTERATLTATPDMAVMIPATGSIRRLRALRAQGWNAKTELPAALGVSFQTLTNLTNDPEPGRRIHADLATKIREFADAHPEVIRPPSSWVARRGWRTLWDWDDIDAPICGNDRVEVTATIRQDIGILHEVLGTWGAVSAALGLTRNVPQDIYRGHQKSITVDLRQRIAEEVRLSDVSLAA</sequence>
<dbReference type="AlphaFoldDB" id="G0HB42"/>